<accession>A0ABQ4FN73</accession>
<evidence type="ECO:0000313" key="3">
    <source>
        <dbReference type="EMBL" id="GIH36249.1"/>
    </source>
</evidence>
<feature type="compositionally biased region" description="Acidic residues" evidence="1">
    <location>
        <begin position="53"/>
        <end position="67"/>
    </location>
</feature>
<sequence length="525" mass="55935">MVEPATHVAGSLEDVEPAVAAPIADTDPDLQDDPPPKNETAPQEHDPSPGEPPTDDSLEEPDIDTWGDFFEGADDLEVYDEGFVSVLVPKISLEWPASLASTLAEAVSEGGSDGLNPDAIVPALPALWRVVADAVHLVGFGCLTRESVRWGSGTWQLILSPRYSLTGTVLEAGHHDEHFHRWAWLQDRHVIAYALVEAVVGRRPAGRQDAQALVECAAGEVTPGFDAIVDLLLEGDLAVGDLRALQALDQLLSRNATNPVRYRCFRETMTGSGKASGRAEDNEDLAWWMSVKGKPTCLALMDGITGNHDGWGRKAVLAAMSAIRGAWESGTLDPAEAIAVADREVCARTPPGGATAILGSLSPDGTGQLASVGDSAAWQLRPDDPVNPKHYQAWRLTPVHTEYAENLRADATVVKGKSSLTRYLGGAARRPFTLTFSLAPGDLLVLLSDGAAEEEEPGRWFGGVLAKLAAARARAGRAVAPGLAADIVMRAERLGGHDNATALVVETDWADPDEETTVERAADYR</sequence>
<evidence type="ECO:0000256" key="1">
    <source>
        <dbReference type="SAM" id="MobiDB-lite"/>
    </source>
</evidence>
<dbReference type="EMBL" id="BOOB01000057">
    <property type="protein sequence ID" value="GIH36249.1"/>
    <property type="molecule type" value="Genomic_DNA"/>
</dbReference>
<dbReference type="SUPFAM" id="SSF81606">
    <property type="entry name" value="PP2C-like"/>
    <property type="match status" value="1"/>
</dbReference>
<dbReference type="Proteomes" id="UP000651728">
    <property type="component" value="Unassembled WGS sequence"/>
</dbReference>
<evidence type="ECO:0000313" key="4">
    <source>
        <dbReference type="Proteomes" id="UP000651728"/>
    </source>
</evidence>
<feature type="region of interest" description="Disordered" evidence="1">
    <location>
        <begin position="1"/>
        <end position="67"/>
    </location>
</feature>
<comment type="caution">
    <text evidence="3">The sequence shown here is derived from an EMBL/GenBank/DDBJ whole genome shotgun (WGS) entry which is preliminary data.</text>
</comment>
<feature type="domain" description="PPM-type phosphatase" evidence="2">
    <location>
        <begin position="421"/>
        <end position="507"/>
    </location>
</feature>
<reference evidence="3 4" key="1">
    <citation type="submission" date="2021-01" db="EMBL/GenBank/DDBJ databases">
        <title>Whole genome shotgun sequence of Microbispora amethystogenes NBRC 101907.</title>
        <authorList>
            <person name="Komaki H."/>
            <person name="Tamura T."/>
        </authorList>
    </citation>
    <scope>NUCLEOTIDE SEQUENCE [LARGE SCALE GENOMIC DNA]</scope>
    <source>
        <strain evidence="3 4">NBRC 101907</strain>
    </source>
</reference>
<protein>
    <recommendedName>
        <fullName evidence="2">PPM-type phosphatase domain-containing protein</fullName>
    </recommendedName>
</protein>
<dbReference type="InterPro" id="IPR001932">
    <property type="entry name" value="PPM-type_phosphatase-like_dom"/>
</dbReference>
<evidence type="ECO:0000259" key="2">
    <source>
        <dbReference type="Pfam" id="PF07228"/>
    </source>
</evidence>
<organism evidence="3 4">
    <name type="scientific">Microbispora amethystogenes</name>
    <dbReference type="NCBI Taxonomy" id="1427754"/>
    <lineage>
        <taxon>Bacteria</taxon>
        <taxon>Bacillati</taxon>
        <taxon>Actinomycetota</taxon>
        <taxon>Actinomycetes</taxon>
        <taxon>Streptosporangiales</taxon>
        <taxon>Streptosporangiaceae</taxon>
        <taxon>Microbispora</taxon>
    </lineage>
</organism>
<keyword evidence="4" id="KW-1185">Reference proteome</keyword>
<dbReference type="Pfam" id="PF07228">
    <property type="entry name" value="SpoIIE"/>
    <property type="match status" value="1"/>
</dbReference>
<dbReference type="Gene3D" id="3.60.40.10">
    <property type="entry name" value="PPM-type phosphatase domain"/>
    <property type="match status" value="1"/>
</dbReference>
<dbReference type="InterPro" id="IPR036457">
    <property type="entry name" value="PPM-type-like_dom_sf"/>
</dbReference>
<proteinExistence type="predicted"/>
<gene>
    <name evidence="3" type="ORF">Mam01_64130</name>
</gene>
<name>A0ABQ4FN73_9ACTN</name>